<dbReference type="AlphaFoldDB" id="A0A0K9PHB3"/>
<dbReference type="EMBL" id="LFYR01000839">
    <property type="protein sequence ID" value="KMZ68379.1"/>
    <property type="molecule type" value="Genomic_DNA"/>
</dbReference>
<dbReference type="PANTHER" id="PTHR48104">
    <property type="entry name" value="METACASPASE-4"/>
    <property type="match status" value="1"/>
</dbReference>
<dbReference type="InterPro" id="IPR011600">
    <property type="entry name" value="Pept_C14_caspase"/>
</dbReference>
<reference evidence="4" key="1">
    <citation type="journal article" date="2016" name="Nature">
        <title>The genome of the seagrass Zostera marina reveals angiosperm adaptation to the sea.</title>
        <authorList>
            <person name="Olsen J.L."/>
            <person name="Rouze P."/>
            <person name="Verhelst B."/>
            <person name="Lin Y.-C."/>
            <person name="Bayer T."/>
            <person name="Collen J."/>
            <person name="Dattolo E."/>
            <person name="De Paoli E."/>
            <person name="Dittami S."/>
            <person name="Maumus F."/>
            <person name="Michel G."/>
            <person name="Kersting A."/>
            <person name="Lauritano C."/>
            <person name="Lohaus R."/>
            <person name="Toepel M."/>
            <person name="Tonon T."/>
            <person name="Vanneste K."/>
            <person name="Amirebrahimi M."/>
            <person name="Brakel J."/>
            <person name="Bostroem C."/>
            <person name="Chovatia M."/>
            <person name="Grimwood J."/>
            <person name="Jenkins J.W."/>
            <person name="Jueterbock A."/>
            <person name="Mraz A."/>
            <person name="Stam W.T."/>
            <person name="Tice H."/>
            <person name="Bornberg-Bauer E."/>
            <person name="Green P.J."/>
            <person name="Pearson G.A."/>
            <person name="Procaccini G."/>
            <person name="Duarte C.M."/>
            <person name="Schmutz J."/>
            <person name="Reusch T.B.H."/>
            <person name="Van de Peer Y."/>
        </authorList>
    </citation>
    <scope>NUCLEOTIDE SEQUENCE [LARGE SCALE GENOMIC DNA]</scope>
    <source>
        <strain evidence="4">cv. Finnish</strain>
    </source>
</reference>
<dbReference type="Proteomes" id="UP000036987">
    <property type="component" value="Unassembled WGS sequence"/>
</dbReference>
<protein>
    <submittedName>
        <fullName evidence="3">Metacaspase 9</fullName>
    </submittedName>
</protein>
<dbReference type="SUPFAM" id="SSF52129">
    <property type="entry name" value="Caspase-like"/>
    <property type="match status" value="1"/>
</dbReference>
<organism evidence="3 4">
    <name type="scientific">Zostera marina</name>
    <name type="common">Eelgrass</name>
    <dbReference type="NCBI Taxonomy" id="29655"/>
    <lineage>
        <taxon>Eukaryota</taxon>
        <taxon>Viridiplantae</taxon>
        <taxon>Streptophyta</taxon>
        <taxon>Embryophyta</taxon>
        <taxon>Tracheophyta</taxon>
        <taxon>Spermatophyta</taxon>
        <taxon>Magnoliopsida</taxon>
        <taxon>Liliopsida</taxon>
        <taxon>Zosteraceae</taxon>
        <taxon>Zostera</taxon>
    </lineage>
</organism>
<dbReference type="InterPro" id="IPR050452">
    <property type="entry name" value="Metacaspase"/>
</dbReference>
<gene>
    <name evidence="3" type="ORF">ZOSMA_23G00310</name>
</gene>
<dbReference type="GO" id="GO:0006508">
    <property type="term" value="P:proteolysis"/>
    <property type="evidence" value="ECO:0000318"/>
    <property type="project" value="GO_Central"/>
</dbReference>
<dbReference type="GO" id="GO:0004197">
    <property type="term" value="F:cysteine-type endopeptidase activity"/>
    <property type="evidence" value="ECO:0000318"/>
    <property type="project" value="GO_Central"/>
</dbReference>
<dbReference type="OMA" id="SEHWSSS"/>
<comment type="similarity">
    <text evidence="1">Belongs to the peptidase C14B family.</text>
</comment>
<dbReference type="PANTHER" id="PTHR48104:SF30">
    <property type="entry name" value="METACASPASE-1"/>
    <property type="match status" value="1"/>
</dbReference>
<evidence type="ECO:0000313" key="4">
    <source>
        <dbReference type="Proteomes" id="UP000036987"/>
    </source>
</evidence>
<sequence length="294" mass="33418">MDSGGRTERKKAVICGISYQGTNRELKGCINDANCMKYLLITKFHFLDSNIIMLTEEETDSSRIPTKRNIRSAMRWLVEDCRPGDSLVFHYSGHGSQEEDIDGDEIDGYDETICPLDYKTNGMIIDDEINYTIVRPLPRGVKLHAIIDACHSGTVLDLPYLCRMNRDGRYEWEDHRPRTGVWKGTNGGQVFSFSGCDDHQVSTDTEDFSKTTTTGAMTYSFIQAIERGEATTYGSLLTSMRTMIRYPHNQRSAEHRLSALLCRLMQRLAGTNFNQEPQLTSNETFDVFLKSFSI</sequence>
<accession>A0A0K9PHB3</accession>
<dbReference type="GO" id="GO:0005737">
    <property type="term" value="C:cytoplasm"/>
    <property type="evidence" value="ECO:0000318"/>
    <property type="project" value="GO_Central"/>
</dbReference>
<name>A0A0K9PHB3_ZOSMR</name>
<dbReference type="OrthoDB" id="3223806at2759"/>
<feature type="domain" description="Peptidase C14 caspase" evidence="2">
    <location>
        <begin position="9"/>
        <end position="286"/>
    </location>
</feature>
<keyword evidence="4" id="KW-1185">Reference proteome</keyword>
<evidence type="ECO:0000256" key="1">
    <source>
        <dbReference type="ARBA" id="ARBA00009005"/>
    </source>
</evidence>
<dbReference type="Pfam" id="PF00656">
    <property type="entry name" value="Peptidase_C14"/>
    <property type="match status" value="1"/>
</dbReference>
<evidence type="ECO:0000259" key="2">
    <source>
        <dbReference type="Pfam" id="PF00656"/>
    </source>
</evidence>
<proteinExistence type="inferred from homology"/>
<dbReference type="Gene3D" id="3.40.50.12660">
    <property type="match status" value="1"/>
</dbReference>
<comment type="caution">
    <text evidence="3">The sequence shown here is derived from an EMBL/GenBank/DDBJ whole genome shotgun (WGS) entry which is preliminary data.</text>
</comment>
<evidence type="ECO:0000313" key="3">
    <source>
        <dbReference type="EMBL" id="KMZ68379.1"/>
    </source>
</evidence>
<dbReference type="InterPro" id="IPR029030">
    <property type="entry name" value="Caspase-like_dom_sf"/>
</dbReference>